<keyword evidence="4" id="KW-1185">Reference proteome</keyword>
<keyword evidence="1" id="KW-0677">Repeat</keyword>
<evidence type="ECO:0000313" key="4">
    <source>
        <dbReference type="Proteomes" id="UP001527181"/>
    </source>
</evidence>
<feature type="domain" description="Teneurin-like YD-shell" evidence="2">
    <location>
        <begin position="20"/>
        <end position="118"/>
    </location>
</feature>
<sequence>DRAKIVAEGKVEGNGSVTITAAYVHDSNGKLLARQVPGQGMHYYVSNGHGDITEIRDAQGNVLNRYTYDIWGNPLVQEERVPNIFRYSGEYWDATTNLQYLRARWYDPSIGRFINEDTYEGDIKNPLT</sequence>
<dbReference type="InterPro" id="IPR022385">
    <property type="entry name" value="Rhs_assc_core"/>
</dbReference>
<dbReference type="Gene3D" id="2.180.10.10">
    <property type="entry name" value="RHS repeat-associated core"/>
    <property type="match status" value="1"/>
</dbReference>
<dbReference type="InterPro" id="IPR050708">
    <property type="entry name" value="T6SS_VgrG/RHS"/>
</dbReference>
<proteinExistence type="predicted"/>
<gene>
    <name evidence="3" type="ORF">M5X12_32045</name>
</gene>
<dbReference type="NCBIfam" id="TIGR03696">
    <property type="entry name" value="Rhs_assc_core"/>
    <property type="match status" value="1"/>
</dbReference>
<dbReference type="EMBL" id="JAMDNP010000185">
    <property type="protein sequence ID" value="MCY9765130.1"/>
    <property type="molecule type" value="Genomic_DNA"/>
</dbReference>
<feature type="non-terminal residue" evidence="3">
    <location>
        <position position="128"/>
    </location>
</feature>
<evidence type="ECO:0000313" key="3">
    <source>
        <dbReference type="EMBL" id="MCY9765130.1"/>
    </source>
</evidence>
<dbReference type="RefSeq" id="WP_268641353.1">
    <property type="nucleotide sequence ID" value="NZ_JAMDNP010000185.1"/>
</dbReference>
<comment type="caution">
    <text evidence="3">The sequence shown here is derived from an EMBL/GenBank/DDBJ whole genome shotgun (WGS) entry which is preliminary data.</text>
</comment>
<dbReference type="PANTHER" id="PTHR32305">
    <property type="match status" value="1"/>
</dbReference>
<evidence type="ECO:0000259" key="2">
    <source>
        <dbReference type="Pfam" id="PF25023"/>
    </source>
</evidence>
<organism evidence="3 4">
    <name type="scientific">Paenibacillus alvei</name>
    <name type="common">Bacillus alvei</name>
    <dbReference type="NCBI Taxonomy" id="44250"/>
    <lineage>
        <taxon>Bacteria</taxon>
        <taxon>Bacillati</taxon>
        <taxon>Bacillota</taxon>
        <taxon>Bacilli</taxon>
        <taxon>Bacillales</taxon>
        <taxon>Paenibacillaceae</taxon>
        <taxon>Paenibacillus</taxon>
    </lineage>
</organism>
<dbReference type="InterPro" id="IPR056823">
    <property type="entry name" value="TEN-like_YD-shell"/>
</dbReference>
<accession>A0ABT4H818</accession>
<dbReference type="Proteomes" id="UP001527181">
    <property type="component" value="Unassembled WGS sequence"/>
</dbReference>
<dbReference type="Pfam" id="PF25023">
    <property type="entry name" value="TEN_YD-shell"/>
    <property type="match status" value="1"/>
</dbReference>
<reference evidence="3 4" key="1">
    <citation type="submission" date="2022-05" db="EMBL/GenBank/DDBJ databases">
        <title>Genome Sequencing of Bee-Associated Microbes.</title>
        <authorList>
            <person name="Dunlap C."/>
        </authorList>
    </citation>
    <scope>NUCLEOTIDE SEQUENCE [LARGE SCALE GENOMIC DNA]</scope>
    <source>
        <strain evidence="3 4">NRRL B-04010</strain>
    </source>
</reference>
<evidence type="ECO:0000256" key="1">
    <source>
        <dbReference type="ARBA" id="ARBA00022737"/>
    </source>
</evidence>
<feature type="non-terminal residue" evidence="3">
    <location>
        <position position="1"/>
    </location>
</feature>
<protein>
    <submittedName>
        <fullName evidence="3">RHS repeat-associated core domain-containing protein</fullName>
    </submittedName>
</protein>
<name>A0ABT4H818_PAEAL</name>
<dbReference type="PANTHER" id="PTHR32305:SF15">
    <property type="entry name" value="PROTEIN RHSA-RELATED"/>
    <property type="match status" value="1"/>
</dbReference>